<protein>
    <submittedName>
        <fullName evidence="3">Haloacid dehalogenase</fullName>
    </submittedName>
</protein>
<dbReference type="InterPro" id="IPR023214">
    <property type="entry name" value="HAD_sf"/>
</dbReference>
<dbReference type="AlphaFoldDB" id="A0AAN1XUY5"/>
<dbReference type="GO" id="GO:0019120">
    <property type="term" value="F:hydrolase activity, acting on acid halide bonds, in C-halide compounds"/>
    <property type="evidence" value="ECO:0007669"/>
    <property type="project" value="InterPro"/>
</dbReference>
<reference evidence="3 4" key="1">
    <citation type="journal article" date="2022" name="ISME Commun">
        <title>Vulcanimicrobium alpinus gen. nov. sp. nov., the first cultivated representative of the candidate phylum 'Eremiobacterota', is a metabolically versatile aerobic anoxygenic phototroph.</title>
        <authorList>
            <person name="Yabe S."/>
            <person name="Muto K."/>
            <person name="Abe K."/>
            <person name="Yokota A."/>
            <person name="Staudigel H."/>
            <person name="Tebo B.M."/>
        </authorList>
    </citation>
    <scope>NUCLEOTIDE SEQUENCE [LARGE SCALE GENOMIC DNA]</scope>
    <source>
        <strain evidence="3 4">WC8-2</strain>
    </source>
</reference>
<dbReference type="InterPro" id="IPR051540">
    <property type="entry name" value="S-2-haloacid_dehalogenase"/>
</dbReference>
<dbReference type="EMBL" id="AP025523">
    <property type="protein sequence ID" value="BDE04792.1"/>
    <property type="molecule type" value="Genomic_DNA"/>
</dbReference>
<dbReference type="InterPro" id="IPR036412">
    <property type="entry name" value="HAD-like_sf"/>
</dbReference>
<dbReference type="InterPro" id="IPR023198">
    <property type="entry name" value="PGP-like_dom2"/>
</dbReference>
<evidence type="ECO:0000256" key="1">
    <source>
        <dbReference type="ARBA" id="ARBA00008106"/>
    </source>
</evidence>
<gene>
    <name evidence="3" type="ORF">WPS_00680</name>
</gene>
<dbReference type="Gene3D" id="3.40.50.1000">
    <property type="entry name" value="HAD superfamily/HAD-like"/>
    <property type="match status" value="1"/>
</dbReference>
<dbReference type="PANTHER" id="PTHR43316">
    <property type="entry name" value="HYDROLASE, HALOACID DELAHOGENASE-RELATED"/>
    <property type="match status" value="1"/>
</dbReference>
<dbReference type="CDD" id="cd02588">
    <property type="entry name" value="HAD_L2-DEX"/>
    <property type="match status" value="1"/>
</dbReference>
<name>A0AAN1XUY5_UNVUL</name>
<organism evidence="3 4">
    <name type="scientific">Vulcanimicrobium alpinum</name>
    <dbReference type="NCBI Taxonomy" id="3016050"/>
    <lineage>
        <taxon>Bacteria</taxon>
        <taxon>Bacillati</taxon>
        <taxon>Vulcanimicrobiota</taxon>
        <taxon>Vulcanimicrobiia</taxon>
        <taxon>Vulcanimicrobiales</taxon>
        <taxon>Vulcanimicrobiaceae</taxon>
        <taxon>Vulcanimicrobium</taxon>
    </lineage>
</organism>
<dbReference type="Pfam" id="PF00702">
    <property type="entry name" value="Hydrolase"/>
    <property type="match status" value="1"/>
</dbReference>
<evidence type="ECO:0000313" key="4">
    <source>
        <dbReference type="Proteomes" id="UP001317532"/>
    </source>
</evidence>
<dbReference type="Gene3D" id="1.10.150.240">
    <property type="entry name" value="Putative phosphatase, domain 2"/>
    <property type="match status" value="1"/>
</dbReference>
<dbReference type="KEGG" id="vab:WPS_00680"/>
<proteinExistence type="inferred from homology"/>
<accession>A0AAN1XUY5</accession>
<keyword evidence="2" id="KW-0378">Hydrolase</keyword>
<sequence>MTAEATMIELDAILFDTFGTLVDWRTSLIADLSRFGGERGIAVDWAAFVDAWRGAYAPSMDRVRRRDEPWKTLDALHRDSFDDLARKFGFNASLDENDRGWCVDRWHRLRPWPDTVAGLARLRVRWIVGTLSNGNVRLLADLARSAALPMDVLFSAELFRHYKRDSEVYLGAIELLATTPDRVMLCAAHNDDLAAAKSHGMRTAFVARPTEYGPNQSTDLTAGDRVDIAVRDLRELADRMDA</sequence>
<keyword evidence="4" id="KW-1185">Reference proteome</keyword>
<evidence type="ECO:0000256" key="2">
    <source>
        <dbReference type="ARBA" id="ARBA00022801"/>
    </source>
</evidence>
<dbReference type="NCBIfam" id="TIGR01428">
    <property type="entry name" value="HAD_type_II"/>
    <property type="match status" value="1"/>
</dbReference>
<evidence type="ECO:0000313" key="3">
    <source>
        <dbReference type="EMBL" id="BDE04792.1"/>
    </source>
</evidence>
<dbReference type="PRINTS" id="PR00413">
    <property type="entry name" value="HADHALOGNASE"/>
</dbReference>
<dbReference type="PANTHER" id="PTHR43316:SF3">
    <property type="entry name" value="HALOACID DEHALOGENASE, TYPE II (AFU_ORTHOLOGUE AFUA_2G07750)-RELATED"/>
    <property type="match status" value="1"/>
</dbReference>
<dbReference type="Proteomes" id="UP001317532">
    <property type="component" value="Chromosome"/>
</dbReference>
<dbReference type="NCBIfam" id="TIGR01493">
    <property type="entry name" value="HAD-SF-IA-v2"/>
    <property type="match status" value="1"/>
</dbReference>
<dbReference type="InterPro" id="IPR006328">
    <property type="entry name" value="2-HAD"/>
</dbReference>
<comment type="similarity">
    <text evidence="1">Belongs to the HAD-like hydrolase superfamily. S-2-haloalkanoic acid dehalogenase family.</text>
</comment>
<dbReference type="InterPro" id="IPR006439">
    <property type="entry name" value="HAD-SF_hydro_IA"/>
</dbReference>
<dbReference type="SUPFAM" id="SSF56784">
    <property type="entry name" value="HAD-like"/>
    <property type="match status" value="1"/>
</dbReference>